<evidence type="ECO:0000256" key="6">
    <source>
        <dbReference type="PROSITE-ProRule" id="PRU00409"/>
    </source>
</evidence>
<evidence type="ECO:0000256" key="2">
    <source>
        <dbReference type="ARBA" id="ARBA00022598"/>
    </source>
</evidence>
<dbReference type="FunFam" id="3.30.470.20:FF:000028">
    <property type="entry name" value="Methylcrotonoyl-CoA carboxylase subunit alpha, mitochondrial"/>
    <property type="match status" value="1"/>
</dbReference>
<dbReference type="RefSeq" id="WP_190290096.1">
    <property type="nucleotide sequence ID" value="NZ_JABFCZ010000004.1"/>
</dbReference>
<dbReference type="SUPFAM" id="SSF51230">
    <property type="entry name" value="Single hybrid motif"/>
    <property type="match status" value="1"/>
</dbReference>
<dbReference type="InterPro" id="IPR005482">
    <property type="entry name" value="Biotin_COase_C"/>
</dbReference>
<dbReference type="InterPro" id="IPR016185">
    <property type="entry name" value="PreATP-grasp_dom_sf"/>
</dbReference>
<dbReference type="AlphaFoldDB" id="A0A926S5G8"/>
<dbReference type="InterPro" id="IPR011761">
    <property type="entry name" value="ATP-grasp"/>
</dbReference>
<evidence type="ECO:0000313" key="11">
    <source>
        <dbReference type="Proteomes" id="UP000598467"/>
    </source>
</evidence>
<dbReference type="SUPFAM" id="SSF56059">
    <property type="entry name" value="Glutathione synthetase ATP-binding domain-like"/>
    <property type="match status" value="1"/>
</dbReference>
<feature type="domain" description="ATP-grasp" evidence="8">
    <location>
        <begin position="120"/>
        <end position="318"/>
    </location>
</feature>
<dbReference type="InterPro" id="IPR005479">
    <property type="entry name" value="CPAse_ATP-bd"/>
</dbReference>
<feature type="domain" description="Biotin carboxylation" evidence="9">
    <location>
        <begin position="1"/>
        <end position="445"/>
    </location>
</feature>
<dbReference type="GO" id="GO:0005524">
    <property type="term" value="F:ATP binding"/>
    <property type="evidence" value="ECO:0007669"/>
    <property type="project" value="UniProtKB-UniRule"/>
</dbReference>
<comment type="caution">
    <text evidence="10">The sequence shown here is derived from an EMBL/GenBank/DDBJ whole genome shotgun (WGS) entry which is preliminary data.</text>
</comment>
<dbReference type="Gene3D" id="3.30.470.20">
    <property type="entry name" value="ATP-grasp fold, B domain"/>
    <property type="match status" value="1"/>
</dbReference>
<comment type="cofactor">
    <cofactor evidence="1">
        <name>biotin</name>
        <dbReference type="ChEBI" id="CHEBI:57586"/>
    </cofactor>
</comment>
<dbReference type="Pfam" id="PF02786">
    <property type="entry name" value="CPSase_L_D2"/>
    <property type="match status" value="1"/>
</dbReference>
<evidence type="ECO:0000313" key="10">
    <source>
        <dbReference type="EMBL" id="MBD1545422.1"/>
    </source>
</evidence>
<dbReference type="Proteomes" id="UP000598467">
    <property type="component" value="Unassembled WGS sequence"/>
</dbReference>
<dbReference type="PROSITE" id="PS50975">
    <property type="entry name" value="ATP_GRASP"/>
    <property type="match status" value="1"/>
</dbReference>
<dbReference type="PROSITE" id="PS50968">
    <property type="entry name" value="BIOTINYL_LIPOYL"/>
    <property type="match status" value="1"/>
</dbReference>
<dbReference type="Pfam" id="PF21139">
    <property type="entry name" value="BT_MCC_alpha"/>
    <property type="match status" value="1"/>
</dbReference>
<dbReference type="PANTHER" id="PTHR18866">
    <property type="entry name" value="CARBOXYLASE:PYRUVATE/ACETYL-COA/PROPIONYL-COA CARBOXYLASE"/>
    <property type="match status" value="1"/>
</dbReference>
<name>A0A926S5G8_9HYPH</name>
<gene>
    <name evidence="10" type="ORF">HK439_04060</name>
</gene>
<dbReference type="InterPro" id="IPR000089">
    <property type="entry name" value="Biotin_lipoyl"/>
</dbReference>
<keyword evidence="3 6" id="KW-0547">Nucleotide-binding</keyword>
<dbReference type="Gene3D" id="2.40.50.100">
    <property type="match status" value="1"/>
</dbReference>
<evidence type="ECO:0000256" key="1">
    <source>
        <dbReference type="ARBA" id="ARBA00001953"/>
    </source>
</evidence>
<dbReference type="InterPro" id="IPR050856">
    <property type="entry name" value="Biotin_carboxylase_complex"/>
</dbReference>
<evidence type="ECO:0000256" key="5">
    <source>
        <dbReference type="ARBA" id="ARBA00023267"/>
    </source>
</evidence>
<sequence length="659" mass="70642">MFDSVLIANRGEIACRIIRTARRMGLRTIAVYSDADRDALHVQMADQAVHIGGAPATESYLRPDRILEAARATGAAAIHPGYGFLSEQPDLVSGCAKNGIVWVGPHLEAILSMGSKIEAKAIAERNGVPCIPGYSGTDQSDDAFIAAAEEIGFPVMVKASAGGGGKGMRAVFDPIDLPGAIRSARTEAERSFGDGRLLIEKLILNPRHIEVQLLGDKHGNLIHLFERDCSVQRNHQKLLEEAPAPNLDDEIRTRLFRSALSLGKAIGYDSAGTVEFVMDAETGEFYFLEMNTRLQVEHTVTEEITGIDLVEMQLRIAAGEKLPLSQDEITCTGHAIEARLTAEDAADGFRPEAGEVLHWRVDPGLRCDTGIQTGSTIGSSYDSMIAKLITHGPDREAACRKLASGLNRLEIAGLTTNRLFLRDAVRSDRFASGSATTNFLVQEWPKGWSPEKVADSLPYAALACHLRDRPASSPWQTLAGFRLLSGAGHPARTAYVDADNPEHRVEIAGRSGEYTLTCNGATETVSVAWQDPVTLRLTRNGVTETVGAIHRDGATYVWGPGFDAKHRVVPEGDFNPARHNGTATAPDRITAPIPGLLVTVNVRPGDTVAQGDTLVVMESMKLLMDLKAAAAGTVSTVGAEPGTTVEAGALLVQLDLAES</sequence>
<evidence type="ECO:0000256" key="3">
    <source>
        <dbReference type="ARBA" id="ARBA00022741"/>
    </source>
</evidence>
<proteinExistence type="predicted"/>
<dbReference type="Pfam" id="PF00289">
    <property type="entry name" value="Biotin_carb_N"/>
    <property type="match status" value="1"/>
</dbReference>
<keyword evidence="2" id="KW-0436">Ligase</keyword>
<dbReference type="Pfam" id="PF02785">
    <property type="entry name" value="Biotin_carb_C"/>
    <property type="match status" value="1"/>
</dbReference>
<dbReference type="EMBL" id="JABFCZ010000004">
    <property type="protein sequence ID" value="MBD1545422.1"/>
    <property type="molecule type" value="Genomic_DNA"/>
</dbReference>
<evidence type="ECO:0000256" key="4">
    <source>
        <dbReference type="ARBA" id="ARBA00022840"/>
    </source>
</evidence>
<reference evidence="10" key="1">
    <citation type="submission" date="2020-05" db="EMBL/GenBank/DDBJ databases">
        <title>Identification of trans-AT polyketide cluster in two marine bacteria, producers of a novel glutaramide-containing polyketide sesbanimide D and analogs.</title>
        <authorList>
            <person name="Kacar D."/>
            <person name="Rodriguez P."/>
            <person name="Canedo L."/>
            <person name="Gonzalez E."/>
            <person name="Galan B."/>
            <person name="De La Calle F."/>
            <person name="Garcia J.L."/>
        </authorList>
    </citation>
    <scope>NUCLEOTIDE SEQUENCE</scope>
    <source>
        <strain evidence="10">PHM038</strain>
    </source>
</reference>
<dbReference type="FunFam" id="3.40.50.20:FF:000010">
    <property type="entry name" value="Propionyl-CoA carboxylase subunit alpha"/>
    <property type="match status" value="1"/>
</dbReference>
<evidence type="ECO:0000259" key="9">
    <source>
        <dbReference type="PROSITE" id="PS50979"/>
    </source>
</evidence>
<dbReference type="PROSITE" id="PS50979">
    <property type="entry name" value="BC"/>
    <property type="match status" value="1"/>
</dbReference>
<dbReference type="Pfam" id="PF00364">
    <property type="entry name" value="Biotin_lipoyl"/>
    <property type="match status" value="1"/>
</dbReference>
<feature type="domain" description="Lipoyl-binding" evidence="7">
    <location>
        <begin position="580"/>
        <end position="655"/>
    </location>
</feature>
<dbReference type="GO" id="GO:0016874">
    <property type="term" value="F:ligase activity"/>
    <property type="evidence" value="ECO:0007669"/>
    <property type="project" value="UniProtKB-KW"/>
</dbReference>
<evidence type="ECO:0000259" key="7">
    <source>
        <dbReference type="PROSITE" id="PS50968"/>
    </source>
</evidence>
<dbReference type="InterPro" id="IPR005481">
    <property type="entry name" value="BC-like_N"/>
</dbReference>
<dbReference type="InterPro" id="IPR011764">
    <property type="entry name" value="Biotin_carboxylation_dom"/>
</dbReference>
<dbReference type="SUPFAM" id="SSF51246">
    <property type="entry name" value="Rudiment single hybrid motif"/>
    <property type="match status" value="1"/>
</dbReference>
<dbReference type="SUPFAM" id="SSF52440">
    <property type="entry name" value="PreATP-grasp domain"/>
    <property type="match status" value="1"/>
</dbReference>
<dbReference type="SMART" id="SM00878">
    <property type="entry name" value="Biotin_carb_C"/>
    <property type="match status" value="1"/>
</dbReference>
<dbReference type="InterPro" id="IPR011054">
    <property type="entry name" value="Rudment_hybrid_motif"/>
</dbReference>
<dbReference type="GO" id="GO:0046872">
    <property type="term" value="F:metal ion binding"/>
    <property type="evidence" value="ECO:0007669"/>
    <property type="project" value="InterPro"/>
</dbReference>
<protein>
    <submittedName>
        <fullName evidence="10">Biotin/lipoyl-binding protein</fullName>
    </submittedName>
</protein>
<dbReference type="CDD" id="cd06850">
    <property type="entry name" value="biotinyl_domain"/>
    <property type="match status" value="1"/>
</dbReference>
<organism evidence="10 11">
    <name type="scientific">Roseibium aggregatum</name>
    <dbReference type="NCBI Taxonomy" id="187304"/>
    <lineage>
        <taxon>Bacteria</taxon>
        <taxon>Pseudomonadati</taxon>
        <taxon>Pseudomonadota</taxon>
        <taxon>Alphaproteobacteria</taxon>
        <taxon>Hyphomicrobiales</taxon>
        <taxon>Stappiaceae</taxon>
        <taxon>Roseibium</taxon>
    </lineage>
</organism>
<keyword evidence="4 6" id="KW-0067">ATP-binding</keyword>
<accession>A0A926S5G8</accession>
<dbReference type="PROSITE" id="PS00867">
    <property type="entry name" value="CPSASE_2"/>
    <property type="match status" value="1"/>
</dbReference>
<dbReference type="PROSITE" id="PS00866">
    <property type="entry name" value="CPSASE_1"/>
    <property type="match status" value="1"/>
</dbReference>
<evidence type="ECO:0000259" key="8">
    <source>
        <dbReference type="PROSITE" id="PS50975"/>
    </source>
</evidence>
<dbReference type="InterPro" id="IPR011053">
    <property type="entry name" value="Single_hybrid_motif"/>
</dbReference>
<dbReference type="PANTHER" id="PTHR18866:SF33">
    <property type="entry name" value="METHYLCROTONOYL-COA CARBOXYLASE SUBUNIT ALPHA, MITOCHONDRIAL-RELATED"/>
    <property type="match status" value="1"/>
</dbReference>
<keyword evidence="5" id="KW-0092">Biotin</keyword>
<dbReference type="InterPro" id="IPR048429">
    <property type="entry name" value="MCC_alpha_BT"/>
</dbReference>
<dbReference type="FunFam" id="3.30.1490.20:FF:000003">
    <property type="entry name" value="acetyl-CoA carboxylase isoform X1"/>
    <property type="match status" value="1"/>
</dbReference>